<evidence type="ECO:0000256" key="3">
    <source>
        <dbReference type="ARBA" id="ARBA00022448"/>
    </source>
</evidence>
<evidence type="ECO:0000256" key="2">
    <source>
        <dbReference type="ARBA" id="ARBA00009749"/>
    </source>
</evidence>
<dbReference type="Pfam" id="PF01769">
    <property type="entry name" value="MgtE"/>
    <property type="match status" value="1"/>
</dbReference>
<dbReference type="Gene3D" id="1.10.357.20">
    <property type="entry name" value="SLC41 divalent cation transporters, integral membrane domain"/>
    <property type="match status" value="1"/>
</dbReference>
<comment type="similarity">
    <text evidence="2">Belongs to the SLC41A transporter family.</text>
</comment>
<comment type="caution">
    <text evidence="10">The sequence shown here is derived from an EMBL/GenBank/DDBJ whole genome shotgun (WGS) entry which is preliminary data.</text>
</comment>
<dbReference type="GO" id="GO:0016020">
    <property type="term" value="C:membrane"/>
    <property type="evidence" value="ECO:0007669"/>
    <property type="project" value="UniProtKB-SubCell"/>
</dbReference>
<dbReference type="STRING" id="3076.A0A2P6TF20"/>
<dbReference type="AlphaFoldDB" id="A0A2P6TF20"/>
<keyword evidence="4 8" id="KW-0812">Transmembrane</keyword>
<dbReference type="GO" id="GO:0008324">
    <property type="term" value="F:monoatomic cation transmembrane transporter activity"/>
    <property type="evidence" value="ECO:0007669"/>
    <property type="project" value="InterPro"/>
</dbReference>
<gene>
    <name evidence="10" type="ORF">C2E21_8244</name>
</gene>
<evidence type="ECO:0000256" key="6">
    <source>
        <dbReference type="ARBA" id="ARBA00022989"/>
    </source>
</evidence>
<protein>
    <submittedName>
        <fullName evidence="10">Magnesium transporter</fullName>
    </submittedName>
</protein>
<evidence type="ECO:0000256" key="4">
    <source>
        <dbReference type="ARBA" id="ARBA00022692"/>
    </source>
</evidence>
<dbReference type="Proteomes" id="UP000239899">
    <property type="component" value="Unassembled WGS sequence"/>
</dbReference>
<dbReference type="OrthoDB" id="48232at2759"/>
<comment type="subcellular location">
    <subcellularLocation>
        <location evidence="1">Membrane</location>
        <topology evidence="1">Multi-pass membrane protein</topology>
    </subcellularLocation>
</comment>
<keyword evidence="11" id="KW-1185">Reference proteome</keyword>
<dbReference type="PANTHER" id="PTHR41394:SF8">
    <property type="entry name" value="MAGNESIUM TRANSPORTER MGTE"/>
    <property type="match status" value="1"/>
</dbReference>
<feature type="transmembrane region" description="Helical" evidence="8">
    <location>
        <begin position="153"/>
        <end position="175"/>
    </location>
</feature>
<feature type="transmembrane region" description="Helical" evidence="8">
    <location>
        <begin position="51"/>
        <end position="71"/>
    </location>
</feature>
<evidence type="ECO:0000313" key="10">
    <source>
        <dbReference type="EMBL" id="PRW32566.1"/>
    </source>
</evidence>
<accession>A0A2P6TF20</accession>
<evidence type="ECO:0000256" key="7">
    <source>
        <dbReference type="ARBA" id="ARBA00023136"/>
    </source>
</evidence>
<keyword evidence="6 8" id="KW-1133">Transmembrane helix</keyword>
<dbReference type="InterPro" id="IPR036739">
    <property type="entry name" value="SLC41_membr_dom_sf"/>
</dbReference>
<reference evidence="10 11" key="1">
    <citation type="journal article" date="2018" name="Plant J.">
        <title>Genome sequences of Chlorella sorokiniana UTEX 1602 and Micractinium conductrix SAG 241.80: implications to maltose excretion by a green alga.</title>
        <authorList>
            <person name="Arriola M.B."/>
            <person name="Velmurugan N."/>
            <person name="Zhang Y."/>
            <person name="Plunkett M.H."/>
            <person name="Hondzo H."/>
            <person name="Barney B.M."/>
        </authorList>
    </citation>
    <scope>NUCLEOTIDE SEQUENCE [LARGE SCALE GENOMIC DNA]</scope>
    <source>
        <strain evidence="11">UTEX 1602</strain>
    </source>
</reference>
<feature type="domain" description="SLC41A/MgtE integral membrane" evidence="9">
    <location>
        <begin position="85"/>
        <end position="209"/>
    </location>
</feature>
<dbReference type="PANTHER" id="PTHR41394">
    <property type="entry name" value="MAGNESIUM TRANSPORTER MGTE"/>
    <property type="match status" value="1"/>
</dbReference>
<sequence length="216" mass="23195">MVTLDVSVPSPRSIEKARMLYGDDMGDTTPMKGQEENYRQDSIYDLVRSRCGWLLLFFGGLVLAAIVVEAFEEVLKQHVQLSYFVPLLIGHGGNTGSQSNATVIRALALGHLRSSDWLMVVYKECVAGSIMGGGLGLLILAFSSVWSGLDAQVGLTVAVALPIVSCWANFLGGVFPLMSAHYGFNPAVTSAPLMTTVVDGSGLAIYFWIAKMIMGL</sequence>
<dbReference type="EMBL" id="LHPG02000019">
    <property type="protein sequence ID" value="PRW32566.1"/>
    <property type="molecule type" value="Genomic_DNA"/>
</dbReference>
<evidence type="ECO:0000313" key="11">
    <source>
        <dbReference type="Proteomes" id="UP000239899"/>
    </source>
</evidence>
<keyword evidence="5" id="KW-0460">Magnesium</keyword>
<evidence type="ECO:0000259" key="9">
    <source>
        <dbReference type="Pfam" id="PF01769"/>
    </source>
</evidence>
<proteinExistence type="inferred from homology"/>
<dbReference type="InterPro" id="IPR006667">
    <property type="entry name" value="SLC41_membr_dom"/>
</dbReference>
<keyword evidence="7 8" id="KW-0472">Membrane</keyword>
<name>A0A2P6TF20_CHLSO</name>
<organism evidence="10 11">
    <name type="scientific">Chlorella sorokiniana</name>
    <name type="common">Freshwater green alga</name>
    <dbReference type="NCBI Taxonomy" id="3076"/>
    <lineage>
        <taxon>Eukaryota</taxon>
        <taxon>Viridiplantae</taxon>
        <taxon>Chlorophyta</taxon>
        <taxon>core chlorophytes</taxon>
        <taxon>Trebouxiophyceae</taxon>
        <taxon>Chlorellales</taxon>
        <taxon>Chlorellaceae</taxon>
        <taxon>Chlorella clade</taxon>
        <taxon>Chlorella</taxon>
    </lineage>
</organism>
<keyword evidence="3" id="KW-0813">Transport</keyword>
<evidence type="ECO:0000256" key="5">
    <source>
        <dbReference type="ARBA" id="ARBA00022842"/>
    </source>
</evidence>
<evidence type="ECO:0000256" key="8">
    <source>
        <dbReference type="SAM" id="Phobius"/>
    </source>
</evidence>
<feature type="transmembrane region" description="Helical" evidence="8">
    <location>
        <begin position="126"/>
        <end position="146"/>
    </location>
</feature>
<dbReference type="SUPFAM" id="SSF161093">
    <property type="entry name" value="MgtE membrane domain-like"/>
    <property type="match status" value="1"/>
</dbReference>
<evidence type="ECO:0000256" key="1">
    <source>
        <dbReference type="ARBA" id="ARBA00004141"/>
    </source>
</evidence>
<feature type="transmembrane region" description="Helical" evidence="8">
    <location>
        <begin position="187"/>
        <end position="209"/>
    </location>
</feature>